<comment type="caution">
    <text evidence="2">The sequence shown here is derived from an EMBL/GenBank/DDBJ whole genome shotgun (WGS) entry which is preliminary data.</text>
</comment>
<organism evidence="2 3">
    <name type="scientific">Streblomastix strix</name>
    <dbReference type="NCBI Taxonomy" id="222440"/>
    <lineage>
        <taxon>Eukaryota</taxon>
        <taxon>Metamonada</taxon>
        <taxon>Preaxostyla</taxon>
        <taxon>Oxymonadida</taxon>
        <taxon>Streblomastigidae</taxon>
        <taxon>Streblomastix</taxon>
    </lineage>
</organism>
<dbReference type="Proteomes" id="UP000324800">
    <property type="component" value="Unassembled WGS sequence"/>
</dbReference>
<accession>A0A5J4TNG2</accession>
<proteinExistence type="predicted"/>
<reference evidence="2 3" key="1">
    <citation type="submission" date="2019-03" db="EMBL/GenBank/DDBJ databases">
        <title>Single cell metagenomics reveals metabolic interactions within the superorganism composed of flagellate Streblomastix strix and complex community of Bacteroidetes bacteria on its surface.</title>
        <authorList>
            <person name="Treitli S.C."/>
            <person name="Kolisko M."/>
            <person name="Husnik F."/>
            <person name="Keeling P."/>
            <person name="Hampl V."/>
        </authorList>
    </citation>
    <scope>NUCLEOTIDE SEQUENCE [LARGE SCALE GENOMIC DNA]</scope>
    <source>
        <strain evidence="2">ST1C</strain>
    </source>
</reference>
<gene>
    <name evidence="2" type="ORF">EZS28_044397</name>
</gene>
<evidence type="ECO:0000256" key="1">
    <source>
        <dbReference type="SAM" id="MobiDB-lite"/>
    </source>
</evidence>
<feature type="region of interest" description="Disordered" evidence="1">
    <location>
        <begin position="263"/>
        <end position="290"/>
    </location>
</feature>
<dbReference type="AlphaFoldDB" id="A0A5J4TNG2"/>
<evidence type="ECO:0000313" key="3">
    <source>
        <dbReference type="Proteomes" id="UP000324800"/>
    </source>
</evidence>
<evidence type="ECO:0000313" key="2">
    <source>
        <dbReference type="EMBL" id="KAA6360076.1"/>
    </source>
</evidence>
<protein>
    <submittedName>
        <fullName evidence="2">Uncharacterized protein</fullName>
    </submittedName>
</protein>
<feature type="non-terminal residue" evidence="2">
    <location>
        <position position="290"/>
    </location>
</feature>
<sequence length="290" mass="32223">MGQIIRFLILKDLDGPSFFAQSAYISHTINATVLLDLNADHIASIHRQIDGDYDPNQLRATAQDAKRKILDLMASKFVEQLSRTEPGDEEDRMEIVRQALADSLSQTNQTSSGDEDMTALKFTTDAIIKATMLHHDITWGIKLEEQKLLAKDAAIIIPIDPPKRKEDLRIPENIKQVETALINVQTKANIALALGLVASQQVIDGKLDAECMKAFVATQAEVTAGIGITRRANLYGFKVEAEGTRYLTDASFDAGSRLKTVHPMSPKPFTAKRVEKPIRQTNLPKEQFKE</sequence>
<name>A0A5J4TNG2_9EUKA</name>
<dbReference type="EMBL" id="SNRW01027468">
    <property type="protein sequence ID" value="KAA6360076.1"/>
    <property type="molecule type" value="Genomic_DNA"/>
</dbReference>